<reference evidence="4" key="2">
    <citation type="submission" date="2018-03" db="EMBL/GenBank/DDBJ databases">
        <authorList>
            <person name="Derbyshire K."/>
            <person name="Gray T.A."/>
            <person name="Champion M."/>
        </authorList>
    </citation>
    <scope>NUCLEOTIDE SEQUENCE [LARGE SCALE GENOMIC DNA]</scope>
    <source>
        <strain evidence="4">MKD8</strain>
    </source>
</reference>
<evidence type="ECO:0000313" key="3">
    <source>
        <dbReference type="EMBL" id="AWT54893.1"/>
    </source>
</evidence>
<dbReference type="AlphaFoldDB" id="A0A2U9PT34"/>
<evidence type="ECO:0000259" key="2">
    <source>
        <dbReference type="Pfam" id="PF00582"/>
    </source>
</evidence>
<proteinExistence type="inferred from homology"/>
<dbReference type="Proteomes" id="UP000011200">
    <property type="component" value="Chromosome"/>
</dbReference>
<dbReference type="Gene3D" id="3.40.50.620">
    <property type="entry name" value="HUPs"/>
    <property type="match status" value="2"/>
</dbReference>
<organism evidence="3 4">
    <name type="scientific">Mycolicibacterium smegmatis (strain MKD8)</name>
    <name type="common">Mycobacterium smegmatis</name>
    <dbReference type="NCBI Taxonomy" id="1214915"/>
    <lineage>
        <taxon>Bacteria</taxon>
        <taxon>Bacillati</taxon>
        <taxon>Actinomycetota</taxon>
        <taxon>Actinomycetes</taxon>
        <taxon>Mycobacteriales</taxon>
        <taxon>Mycobacteriaceae</taxon>
        <taxon>Mycolicibacterium</taxon>
    </lineage>
</organism>
<comment type="similarity">
    <text evidence="1">Belongs to the universal stress protein A family.</text>
</comment>
<dbReference type="InterPro" id="IPR006015">
    <property type="entry name" value="Universal_stress_UspA"/>
</dbReference>
<dbReference type="InterPro" id="IPR006016">
    <property type="entry name" value="UspA"/>
</dbReference>
<dbReference type="PANTHER" id="PTHR46268:SF6">
    <property type="entry name" value="UNIVERSAL STRESS PROTEIN UP12"/>
    <property type="match status" value="1"/>
</dbReference>
<dbReference type="EMBL" id="CP027541">
    <property type="protein sequence ID" value="AWT54893.1"/>
    <property type="molecule type" value="Genomic_DNA"/>
</dbReference>
<gene>
    <name evidence="3" type="ORF">D806_039270</name>
</gene>
<sequence length="293" mass="31453">MSHNGNGAGYGMVVAVDGSAESDAAVRWAAREATLRKIPVTVMHAVEPMIVNWPVPPVQGSVTEWQEANARNVIKHAHDTFVAVEESAPDGIRHEIRYAGIVAELVDVSKNATMMVVGSRGLGAFGGALLGSVSSGVIHHAHCPVAVIHGDQIRRPDPRSPVLVGIDGSPASEDATAFAFDEASRRRVDLIALHAWSDVGVFSALGMDWHEYEDQGRELLGERLAGWRERYPDVRVTRQIVCDQPARWLIDGSRHAQLVVVGSHGRAGFAGMLLGSVGSKVTRAAYSPVIVVR</sequence>
<reference evidence="3 4" key="1">
    <citation type="journal article" date="2013" name="Genome Announc.">
        <title>Draft genome sequence of MKD8, a conjugal recipient Mycobacterium smegmatis strain.</title>
        <authorList>
            <person name="Gray T.A."/>
            <person name="Palumbo M.J."/>
            <person name="Derbyshire K.M."/>
        </authorList>
    </citation>
    <scope>NUCLEOTIDE SEQUENCE [LARGE SCALE GENOMIC DNA]</scope>
    <source>
        <strain evidence="3 4">MKD8</strain>
    </source>
</reference>
<dbReference type="SUPFAM" id="SSF52402">
    <property type="entry name" value="Adenine nucleotide alpha hydrolases-like"/>
    <property type="match status" value="2"/>
</dbReference>
<dbReference type="Pfam" id="PF00582">
    <property type="entry name" value="Usp"/>
    <property type="match status" value="2"/>
</dbReference>
<name>A0A2U9PT34_MYCSE</name>
<dbReference type="InterPro" id="IPR014729">
    <property type="entry name" value="Rossmann-like_a/b/a_fold"/>
</dbReference>
<accession>A0A2U9PT34</accession>
<evidence type="ECO:0000256" key="1">
    <source>
        <dbReference type="ARBA" id="ARBA00008791"/>
    </source>
</evidence>
<dbReference type="PRINTS" id="PR01438">
    <property type="entry name" value="UNVRSLSTRESS"/>
</dbReference>
<dbReference type="RefSeq" id="WP_003895394.1">
    <property type="nucleotide sequence ID" value="NZ_CP027541.1"/>
</dbReference>
<dbReference type="CDD" id="cd23944">
    <property type="entry name" value="USP_Rv2623_repeat1"/>
    <property type="match status" value="1"/>
</dbReference>
<protein>
    <submittedName>
        <fullName evidence="3">Universal stress protein family protein</fullName>
    </submittedName>
</protein>
<evidence type="ECO:0000313" key="4">
    <source>
        <dbReference type="Proteomes" id="UP000011200"/>
    </source>
</evidence>
<dbReference type="PANTHER" id="PTHR46268">
    <property type="entry name" value="STRESS RESPONSE PROTEIN NHAX"/>
    <property type="match status" value="1"/>
</dbReference>
<feature type="domain" description="UspA" evidence="2">
    <location>
        <begin position="12"/>
        <end position="149"/>
    </location>
</feature>
<feature type="domain" description="UspA" evidence="2">
    <location>
        <begin position="161"/>
        <end position="293"/>
    </location>
</feature>